<evidence type="ECO:0000259" key="7">
    <source>
        <dbReference type="PROSITE" id="PS01180"/>
    </source>
</evidence>
<dbReference type="Gene3D" id="3.10.100.10">
    <property type="entry name" value="Mannose-Binding Protein A, subunit A"/>
    <property type="match status" value="1"/>
</dbReference>
<dbReference type="InterPro" id="IPR051663">
    <property type="entry name" value="CLec_Tetranectin-domain"/>
</dbReference>
<dbReference type="InterPro" id="IPR016187">
    <property type="entry name" value="CTDL_fold"/>
</dbReference>
<reference evidence="9 10" key="1">
    <citation type="submission" date="2024-05" db="EMBL/GenBank/DDBJ databases">
        <authorList>
            <person name="Wallberg A."/>
        </authorList>
    </citation>
    <scope>NUCLEOTIDE SEQUENCE [LARGE SCALE GENOMIC DNA]</scope>
</reference>
<dbReference type="CDD" id="cd00041">
    <property type="entry name" value="CUB"/>
    <property type="match status" value="1"/>
</dbReference>
<dbReference type="PANTHER" id="PTHR22799:SF1">
    <property type="entry name" value="C-TYPE LECTIN DOMAIN FAMILY 11 MEMBER A"/>
    <property type="match status" value="1"/>
</dbReference>
<dbReference type="CDD" id="cd00037">
    <property type="entry name" value="CLECT"/>
    <property type="match status" value="1"/>
</dbReference>
<dbReference type="GO" id="GO:0030246">
    <property type="term" value="F:carbohydrate binding"/>
    <property type="evidence" value="ECO:0007669"/>
    <property type="project" value="UniProtKB-KW"/>
</dbReference>
<dbReference type="PROSITE" id="PS01180">
    <property type="entry name" value="CUB"/>
    <property type="match status" value="1"/>
</dbReference>
<evidence type="ECO:0000256" key="4">
    <source>
        <dbReference type="ARBA" id="ARBA00022734"/>
    </source>
</evidence>
<dbReference type="EMBL" id="CAXKWB010013453">
    <property type="protein sequence ID" value="CAL4107811.1"/>
    <property type="molecule type" value="Genomic_DNA"/>
</dbReference>
<proteinExistence type="predicted"/>
<keyword evidence="10" id="KW-1185">Reference proteome</keyword>
<dbReference type="Pfam" id="PF00059">
    <property type="entry name" value="Lectin_C"/>
    <property type="match status" value="1"/>
</dbReference>
<dbReference type="InterPro" id="IPR001304">
    <property type="entry name" value="C-type_lectin-like"/>
</dbReference>
<dbReference type="GO" id="GO:0008083">
    <property type="term" value="F:growth factor activity"/>
    <property type="evidence" value="ECO:0007669"/>
    <property type="project" value="TreeGrafter"/>
</dbReference>
<dbReference type="Proteomes" id="UP001497623">
    <property type="component" value="Unassembled WGS sequence"/>
</dbReference>
<comment type="caution">
    <text evidence="9">The sequence shown here is derived from an EMBL/GenBank/DDBJ whole genome shotgun (WGS) entry which is preliminary data.</text>
</comment>
<dbReference type="Pfam" id="PF00431">
    <property type="entry name" value="CUB"/>
    <property type="match status" value="1"/>
</dbReference>
<dbReference type="InterPro" id="IPR016186">
    <property type="entry name" value="C-type_lectin-like/link_sf"/>
</dbReference>
<comment type="subcellular location">
    <subcellularLocation>
        <location evidence="1">Secreted</location>
    </subcellularLocation>
</comment>
<keyword evidence="4" id="KW-0430">Lectin</keyword>
<evidence type="ECO:0000313" key="10">
    <source>
        <dbReference type="Proteomes" id="UP001497623"/>
    </source>
</evidence>
<organism evidence="9 10">
    <name type="scientific">Meganyctiphanes norvegica</name>
    <name type="common">Northern krill</name>
    <name type="synonym">Thysanopoda norvegica</name>
    <dbReference type="NCBI Taxonomy" id="48144"/>
    <lineage>
        <taxon>Eukaryota</taxon>
        <taxon>Metazoa</taxon>
        <taxon>Ecdysozoa</taxon>
        <taxon>Arthropoda</taxon>
        <taxon>Crustacea</taxon>
        <taxon>Multicrustacea</taxon>
        <taxon>Malacostraca</taxon>
        <taxon>Eumalacostraca</taxon>
        <taxon>Eucarida</taxon>
        <taxon>Euphausiacea</taxon>
        <taxon>Euphausiidae</taxon>
        <taxon>Meganyctiphanes</taxon>
    </lineage>
</organism>
<evidence type="ECO:0000313" key="9">
    <source>
        <dbReference type="EMBL" id="CAL4107811.1"/>
    </source>
</evidence>
<evidence type="ECO:0000259" key="8">
    <source>
        <dbReference type="PROSITE" id="PS50041"/>
    </source>
</evidence>
<accession>A0AAV2R224</accession>
<feature type="domain" description="C-type lectin" evidence="8">
    <location>
        <begin position="112"/>
        <end position="233"/>
    </location>
</feature>
<dbReference type="SMART" id="SM00034">
    <property type="entry name" value="CLECT"/>
    <property type="match status" value="1"/>
</dbReference>
<dbReference type="PANTHER" id="PTHR22799">
    <property type="entry name" value="TETRANECTIN-RELATED"/>
    <property type="match status" value="1"/>
</dbReference>
<gene>
    <name evidence="9" type="ORF">MNOR_LOCUS18656</name>
</gene>
<keyword evidence="3" id="KW-0732">Signal</keyword>
<dbReference type="SUPFAM" id="SSF56436">
    <property type="entry name" value="C-type lectin-like"/>
    <property type="match status" value="1"/>
</dbReference>
<dbReference type="InterPro" id="IPR035914">
    <property type="entry name" value="Sperma_CUB_dom_sf"/>
</dbReference>
<evidence type="ECO:0000256" key="3">
    <source>
        <dbReference type="ARBA" id="ARBA00022729"/>
    </source>
</evidence>
<dbReference type="PROSITE" id="PS50041">
    <property type="entry name" value="C_TYPE_LECTIN_2"/>
    <property type="match status" value="1"/>
</dbReference>
<evidence type="ECO:0000256" key="5">
    <source>
        <dbReference type="ARBA" id="ARBA00023157"/>
    </source>
</evidence>
<name>A0AAV2R224_MEGNR</name>
<dbReference type="Gene3D" id="2.60.120.290">
    <property type="entry name" value="Spermadhesin, CUB domain"/>
    <property type="match status" value="1"/>
</dbReference>
<evidence type="ECO:0008006" key="11">
    <source>
        <dbReference type="Google" id="ProtNLM"/>
    </source>
</evidence>
<sequence length="290" mass="32632">MVVLTVDSRGFASVHNPDNPALGPDSPRIHQKLKKILPDGLNLVKQTGELKTSQVMVHYEPRDQELPEVAHQTERGLLNLSNFQRSDLEENKMQSEMAVRIVSKCDDGGVAIGGECYWFNEELKNWDDAVLACASRGRALASPADPGAILQYAYGKYSQFYSGFWLGGSDVASEGTWVWQSGEPLGDRFPWDPENGHGEPNNANGDENCLEMRIHENRYNDIQCHNTKGYICEGCGGEYTSDNGIIQHPMNGGDYKNNEDCIWTIRATGPIRITFNRFNTEDRYDYLYVR</sequence>
<dbReference type="InterPro" id="IPR000859">
    <property type="entry name" value="CUB_dom"/>
</dbReference>
<keyword evidence="5" id="KW-1015">Disulfide bond</keyword>
<keyword evidence="2" id="KW-0964">Secreted</keyword>
<evidence type="ECO:0000256" key="2">
    <source>
        <dbReference type="ARBA" id="ARBA00022525"/>
    </source>
</evidence>
<dbReference type="AlphaFoldDB" id="A0AAV2R224"/>
<dbReference type="SUPFAM" id="SSF49854">
    <property type="entry name" value="Spermadhesin, CUB domain"/>
    <property type="match status" value="1"/>
</dbReference>
<feature type="domain" description="CUB" evidence="7">
    <location>
        <begin position="235"/>
        <end position="290"/>
    </location>
</feature>
<dbReference type="GO" id="GO:0005615">
    <property type="term" value="C:extracellular space"/>
    <property type="evidence" value="ECO:0007669"/>
    <property type="project" value="TreeGrafter"/>
</dbReference>
<evidence type="ECO:0000256" key="6">
    <source>
        <dbReference type="PROSITE-ProRule" id="PRU00059"/>
    </source>
</evidence>
<evidence type="ECO:0000256" key="1">
    <source>
        <dbReference type="ARBA" id="ARBA00004613"/>
    </source>
</evidence>
<comment type="caution">
    <text evidence="6">Lacks conserved residue(s) required for the propagation of feature annotation.</text>
</comment>
<protein>
    <recommendedName>
        <fullName evidence="11">C-type lectin</fullName>
    </recommendedName>
</protein>